<accession>A0AAU7JPV6</accession>
<organism evidence="4">
    <name type="scientific">Pedococcus sp. KACC 23699</name>
    <dbReference type="NCBI Taxonomy" id="3149228"/>
    <lineage>
        <taxon>Bacteria</taxon>
        <taxon>Bacillati</taxon>
        <taxon>Actinomycetota</taxon>
        <taxon>Actinomycetes</taxon>
        <taxon>Micrococcales</taxon>
        <taxon>Intrasporangiaceae</taxon>
        <taxon>Pedococcus</taxon>
    </lineage>
</organism>
<sequence>MLRRALCAVLCVFALWPLAACKGGQGAANLPSATTSPSPTRTLPSSSRTSGAPEQTASGPGPSQPTSASRPPRSTSPQTTAQSTTQATTVPKETQPSASPLSSPSSVASAGQPAQAQDNGATTTWLLVGLLVVAAAVATWLVVRARRRRQWLTRLAAAEAEVAWFARELVPQLRTSRTVGEVVGGWHISAPRAASAEDQLTVLSSSAANQEDAARAQQLRDATRAASHRLEALAGPGSHDQWALDLDGVEAILVAALGPSTPDHTDSAPPP</sequence>
<dbReference type="RefSeq" id="WP_406829872.1">
    <property type="nucleotide sequence ID" value="NZ_CP157483.1"/>
</dbReference>
<evidence type="ECO:0008006" key="5">
    <source>
        <dbReference type="Google" id="ProtNLM"/>
    </source>
</evidence>
<feature type="compositionally biased region" description="Low complexity" evidence="1">
    <location>
        <begin position="64"/>
        <end position="116"/>
    </location>
</feature>
<keyword evidence="2" id="KW-0812">Transmembrane</keyword>
<evidence type="ECO:0000256" key="3">
    <source>
        <dbReference type="SAM" id="SignalP"/>
    </source>
</evidence>
<feature type="transmembrane region" description="Helical" evidence="2">
    <location>
        <begin position="125"/>
        <end position="143"/>
    </location>
</feature>
<feature type="chain" id="PRO_5043907771" description="LPXTG cell wall anchor domain-containing protein" evidence="3">
    <location>
        <begin position="20"/>
        <end position="271"/>
    </location>
</feature>
<evidence type="ECO:0000313" key="4">
    <source>
        <dbReference type="EMBL" id="XBO42451.1"/>
    </source>
</evidence>
<evidence type="ECO:0000256" key="1">
    <source>
        <dbReference type="SAM" id="MobiDB-lite"/>
    </source>
</evidence>
<feature type="region of interest" description="Disordered" evidence="1">
    <location>
        <begin position="25"/>
        <end position="116"/>
    </location>
</feature>
<reference evidence="4" key="1">
    <citation type="submission" date="2024-05" db="EMBL/GenBank/DDBJ databases">
        <authorList>
            <person name="Kim S."/>
            <person name="Heo J."/>
            <person name="Choi H."/>
            <person name="Choi Y."/>
            <person name="Kwon S.-W."/>
            <person name="Kim Y."/>
        </authorList>
    </citation>
    <scope>NUCLEOTIDE SEQUENCE</scope>
    <source>
        <strain evidence="4">KACC 23699</strain>
    </source>
</reference>
<feature type="signal peptide" evidence="3">
    <location>
        <begin position="1"/>
        <end position="19"/>
    </location>
</feature>
<keyword evidence="3" id="KW-0732">Signal</keyword>
<gene>
    <name evidence="4" type="ORF">ABEG17_12790</name>
</gene>
<name>A0AAU7JPV6_9MICO</name>
<feature type="compositionally biased region" description="Low complexity" evidence="1">
    <location>
        <begin position="30"/>
        <end position="50"/>
    </location>
</feature>
<dbReference type="AlphaFoldDB" id="A0AAU7JPV6"/>
<dbReference type="EMBL" id="CP157483">
    <property type="protein sequence ID" value="XBO42451.1"/>
    <property type="molecule type" value="Genomic_DNA"/>
</dbReference>
<protein>
    <recommendedName>
        <fullName evidence="5">LPXTG cell wall anchor domain-containing protein</fullName>
    </recommendedName>
</protein>
<keyword evidence="2" id="KW-0472">Membrane</keyword>
<keyword evidence="2" id="KW-1133">Transmembrane helix</keyword>
<proteinExistence type="predicted"/>
<evidence type="ECO:0000256" key="2">
    <source>
        <dbReference type="SAM" id="Phobius"/>
    </source>
</evidence>